<evidence type="ECO:0000313" key="2">
    <source>
        <dbReference type="Proteomes" id="UP001168642"/>
    </source>
</evidence>
<evidence type="ECO:0008006" key="3">
    <source>
        <dbReference type="Google" id="ProtNLM"/>
    </source>
</evidence>
<protein>
    <recommendedName>
        <fullName evidence="3">Glycine dehydrogenase</fullName>
    </recommendedName>
</protein>
<dbReference type="EMBL" id="JAUMIT010000001">
    <property type="protein sequence ID" value="MDO3693286.1"/>
    <property type="molecule type" value="Genomic_DNA"/>
</dbReference>
<dbReference type="RefSeq" id="WP_302882559.1">
    <property type="nucleotide sequence ID" value="NZ_JAUMIT010000001.1"/>
</dbReference>
<proteinExistence type="predicted"/>
<organism evidence="1 2">
    <name type="scientific">Wenyingzhuangia gilva</name>
    <dbReference type="NCBI Taxonomy" id="3057677"/>
    <lineage>
        <taxon>Bacteria</taxon>
        <taxon>Pseudomonadati</taxon>
        <taxon>Bacteroidota</taxon>
        <taxon>Flavobacteriia</taxon>
        <taxon>Flavobacteriales</taxon>
        <taxon>Flavobacteriaceae</taxon>
        <taxon>Wenyingzhuangia</taxon>
    </lineage>
</organism>
<comment type="caution">
    <text evidence="1">The sequence shown here is derived from an EMBL/GenBank/DDBJ whole genome shotgun (WGS) entry which is preliminary data.</text>
</comment>
<accession>A0ABT8VMU6</accession>
<reference evidence="1" key="1">
    <citation type="submission" date="2023-07" db="EMBL/GenBank/DDBJ databases">
        <title>Wenyingzhuangia sp. chi5 genome sequencing and assembly.</title>
        <authorList>
            <person name="Park S."/>
        </authorList>
    </citation>
    <scope>NUCLEOTIDE SEQUENCE</scope>
    <source>
        <strain evidence="1">Chi5</strain>
    </source>
</reference>
<gene>
    <name evidence="1" type="ORF">QVZ41_00285</name>
</gene>
<name>A0ABT8VMU6_9FLAO</name>
<keyword evidence="2" id="KW-1185">Reference proteome</keyword>
<sequence>MGKIKITCEEATTICSKAQYGEATLLEKIKLNFHFTYCKVCKVFSKQNSKLSTMCCMVKKQRELSKCCLSEKDKAKLKQQIKELENKL</sequence>
<dbReference type="Proteomes" id="UP001168642">
    <property type="component" value="Unassembled WGS sequence"/>
</dbReference>
<evidence type="ECO:0000313" key="1">
    <source>
        <dbReference type="EMBL" id="MDO3693286.1"/>
    </source>
</evidence>